<gene>
    <name evidence="4" type="ORF">E6H03_06360</name>
</gene>
<proteinExistence type="inferred from homology"/>
<name>A0A537JEG8_9BACT</name>
<sequence length="483" mass="53006">MAALGPTRPRRAEMTKEVKRMSCQPKYRVAAGLIVLLLLLPAAVGSVSPAGAAGTTTLTFLGPDFDEWIAFVKVANEIGRPMGIQIKPEYLPWDDVFQKALIDSKTGVRTWDYVYIYNTWVPGLAAAKAILPINDFMTTPEATNAVQPNDFITLTTAGLELNGKLWAMPMLAAPYMLGYRTDLFSDATEKQAFQAKYGYALAVPQTYKQLMDIAQFFTRKKGEMLAGRPLNDDFYGIIMANKRGGFLFHRFEHILVAFGADLVYNPKTMQPTANSPESLAAVKYYIQLHQYMQPGTDTVTGGGAERVMAAGRGAMAMDALDNMLSVLPVSKLSNVVGSVTYTLLPSQVPTRPHANVGDANGLAIYALSQQKDAAFKFATKVLSTQGTKEIMKEYPALVPMRASVVQDLEVRRNYTDVFAAVTLMIKQKPYTAFIPPLKEWVQAMDIYESALSAALSGQQSPEDALNGAQAKEVELFTRAGYIR</sequence>
<dbReference type="InterPro" id="IPR050490">
    <property type="entry name" value="Bact_solute-bd_prot1"/>
</dbReference>
<dbReference type="InterPro" id="IPR006059">
    <property type="entry name" value="SBP"/>
</dbReference>
<dbReference type="AlphaFoldDB" id="A0A537JEG8"/>
<dbReference type="Pfam" id="PF01547">
    <property type="entry name" value="SBP_bac_1"/>
    <property type="match status" value="1"/>
</dbReference>
<dbReference type="Proteomes" id="UP000318093">
    <property type="component" value="Unassembled WGS sequence"/>
</dbReference>
<dbReference type="PANTHER" id="PTHR43649">
    <property type="entry name" value="ARABINOSE-BINDING PROTEIN-RELATED"/>
    <property type="match status" value="1"/>
</dbReference>
<comment type="similarity">
    <text evidence="1">Belongs to the bacterial solute-binding protein 1 family.</text>
</comment>
<keyword evidence="3" id="KW-0732">Signal</keyword>
<comment type="caution">
    <text evidence="4">The sequence shown here is derived from an EMBL/GenBank/DDBJ whole genome shotgun (WGS) entry which is preliminary data.</text>
</comment>
<evidence type="ECO:0000256" key="2">
    <source>
        <dbReference type="ARBA" id="ARBA00022448"/>
    </source>
</evidence>
<dbReference type="PANTHER" id="PTHR43649:SF34">
    <property type="entry name" value="ABC TRANSPORTER PERIPLASMIC-BINDING PROTEIN YCJN-RELATED"/>
    <property type="match status" value="1"/>
</dbReference>
<reference evidence="4 5" key="1">
    <citation type="journal article" date="2019" name="Nat. Microbiol.">
        <title>Mediterranean grassland soil C-N compound turnover is dependent on rainfall and depth, and is mediated by genomically divergent microorganisms.</title>
        <authorList>
            <person name="Diamond S."/>
            <person name="Andeer P.F."/>
            <person name="Li Z."/>
            <person name="Crits-Christoph A."/>
            <person name="Burstein D."/>
            <person name="Anantharaman K."/>
            <person name="Lane K.R."/>
            <person name="Thomas B.C."/>
            <person name="Pan C."/>
            <person name="Northen T.R."/>
            <person name="Banfield J.F."/>
        </authorList>
    </citation>
    <scope>NUCLEOTIDE SEQUENCE [LARGE SCALE GENOMIC DNA]</scope>
    <source>
        <strain evidence="4">NP_6</strain>
    </source>
</reference>
<accession>A0A537JEG8</accession>
<evidence type="ECO:0000313" key="4">
    <source>
        <dbReference type="EMBL" id="TMI81923.1"/>
    </source>
</evidence>
<dbReference type="SUPFAM" id="SSF53850">
    <property type="entry name" value="Periplasmic binding protein-like II"/>
    <property type="match status" value="1"/>
</dbReference>
<evidence type="ECO:0000313" key="5">
    <source>
        <dbReference type="Proteomes" id="UP000318093"/>
    </source>
</evidence>
<dbReference type="EMBL" id="VBAN01000186">
    <property type="protein sequence ID" value="TMI81923.1"/>
    <property type="molecule type" value="Genomic_DNA"/>
</dbReference>
<evidence type="ECO:0000256" key="1">
    <source>
        <dbReference type="ARBA" id="ARBA00008520"/>
    </source>
</evidence>
<protein>
    <submittedName>
        <fullName evidence="4">Extracellular solute-binding protein</fullName>
    </submittedName>
</protein>
<dbReference type="Gene3D" id="3.40.190.10">
    <property type="entry name" value="Periplasmic binding protein-like II"/>
    <property type="match status" value="2"/>
</dbReference>
<evidence type="ECO:0000256" key="3">
    <source>
        <dbReference type="ARBA" id="ARBA00022729"/>
    </source>
</evidence>
<keyword evidence="2" id="KW-0813">Transport</keyword>
<organism evidence="4 5">
    <name type="scientific">Candidatus Segetimicrobium genomatis</name>
    <dbReference type="NCBI Taxonomy" id="2569760"/>
    <lineage>
        <taxon>Bacteria</taxon>
        <taxon>Bacillati</taxon>
        <taxon>Candidatus Sysuimicrobiota</taxon>
        <taxon>Candidatus Sysuimicrobiia</taxon>
        <taxon>Candidatus Sysuimicrobiales</taxon>
        <taxon>Candidatus Segetimicrobiaceae</taxon>
        <taxon>Candidatus Segetimicrobium</taxon>
    </lineage>
</organism>